<evidence type="ECO:0008006" key="2">
    <source>
        <dbReference type="Google" id="ProtNLM"/>
    </source>
</evidence>
<reference evidence="1" key="1">
    <citation type="submission" date="2019-02" db="EMBL/GenBank/DDBJ databases">
        <authorList>
            <person name="Gruber-Vodicka R. H."/>
            <person name="Seah K. B. B."/>
        </authorList>
    </citation>
    <scope>NUCLEOTIDE SEQUENCE</scope>
    <source>
        <strain evidence="1">BECK_BZ106</strain>
    </source>
</reference>
<evidence type="ECO:0000313" key="1">
    <source>
        <dbReference type="EMBL" id="VFJ64894.1"/>
    </source>
</evidence>
<proteinExistence type="predicted"/>
<protein>
    <recommendedName>
        <fullName evidence="2">Glycosyl transferase family 2</fullName>
    </recommendedName>
</protein>
<dbReference type="EMBL" id="CAADFD010000098">
    <property type="protein sequence ID" value="VFJ64894.1"/>
    <property type="molecule type" value="Genomic_DNA"/>
</dbReference>
<name>A0A450TD72_9GAMM</name>
<accession>A0A450TD72</accession>
<gene>
    <name evidence="1" type="ORF">BECKFW1821B_GA0114236_109812</name>
</gene>
<organism evidence="1">
    <name type="scientific">Candidatus Kentrum sp. FW</name>
    <dbReference type="NCBI Taxonomy" id="2126338"/>
    <lineage>
        <taxon>Bacteria</taxon>
        <taxon>Pseudomonadati</taxon>
        <taxon>Pseudomonadota</taxon>
        <taxon>Gammaproteobacteria</taxon>
        <taxon>Candidatus Kentrum</taxon>
    </lineage>
</organism>
<sequence length="318" mass="35964">MKIVYVIIILCLLLMVGAGFYRFLSGRRLIVDPIEAYRINRLSLDAADAIWQKKEKSAIVVSLTSIPSRIPHIENTLKTLLTQSLAPRRIELNIPEFSFREQRPYVIPDAIGRLEGVTVLPCKDFGPATKLIPALLRHGPDQAIVAVDDDYLYPKNMLKNFHEGMKRYPNVVLANSGWIVPPDCLDRPTTFWSDLWSIPPTPSLSTRLKTPKEVDIIQGYSGYLVCPGFFDKNAIQAHDTAPKALWFVDDVWISAHVNAPKYVLPAKRFCFSEIGKNAFYKGTSLANINRGDGSLESRNNTIGIRHFKEKWLFNGSHR</sequence>
<dbReference type="AlphaFoldDB" id="A0A450TD72"/>